<evidence type="ECO:0000256" key="5">
    <source>
        <dbReference type="ARBA" id="ARBA00022833"/>
    </source>
</evidence>
<protein>
    <recommendedName>
        <fullName evidence="2">RING-type E3 ubiquitin transferase</fullName>
        <ecNumber evidence="2">2.3.2.27</ecNumber>
    </recommendedName>
</protein>
<dbReference type="CDD" id="cd16448">
    <property type="entry name" value="RING-H2"/>
    <property type="match status" value="1"/>
</dbReference>
<dbReference type="OrthoDB" id="986802at2759"/>
<dbReference type="GO" id="GO:0061630">
    <property type="term" value="F:ubiquitin protein ligase activity"/>
    <property type="evidence" value="ECO:0007669"/>
    <property type="project" value="UniProtKB-EC"/>
</dbReference>
<dbReference type="Pfam" id="PF13639">
    <property type="entry name" value="zf-RING_2"/>
    <property type="match status" value="1"/>
</dbReference>
<dbReference type="SUPFAM" id="SSF57850">
    <property type="entry name" value="RING/U-box"/>
    <property type="match status" value="1"/>
</dbReference>
<dbReference type="GO" id="GO:0008270">
    <property type="term" value="F:zinc ion binding"/>
    <property type="evidence" value="ECO:0007669"/>
    <property type="project" value="UniProtKB-KW"/>
</dbReference>
<evidence type="ECO:0000256" key="2">
    <source>
        <dbReference type="ARBA" id="ARBA00012483"/>
    </source>
</evidence>
<feature type="domain" description="RING-type" evidence="7">
    <location>
        <begin position="170"/>
        <end position="209"/>
    </location>
</feature>
<gene>
    <name evidence="8" type="ORF">ES319_1Z098200v1</name>
</gene>
<evidence type="ECO:0000256" key="3">
    <source>
        <dbReference type="ARBA" id="ARBA00022723"/>
    </source>
</evidence>
<keyword evidence="3" id="KW-0479">Metal-binding</keyword>
<keyword evidence="9" id="KW-1185">Reference proteome</keyword>
<evidence type="ECO:0000256" key="6">
    <source>
        <dbReference type="PROSITE-ProRule" id="PRU00175"/>
    </source>
</evidence>
<dbReference type="InterPro" id="IPR001841">
    <property type="entry name" value="Znf_RING"/>
</dbReference>
<dbReference type="GO" id="GO:0016567">
    <property type="term" value="P:protein ubiquitination"/>
    <property type="evidence" value="ECO:0007669"/>
    <property type="project" value="TreeGrafter"/>
</dbReference>
<dbReference type="PANTHER" id="PTHR15710">
    <property type="entry name" value="E3 UBIQUITIN-PROTEIN LIGASE PRAJA"/>
    <property type="match status" value="1"/>
</dbReference>
<sequence>MASRQPQFQLTVHHCLTRNKDRHLSKIGFMLQIRTFLEDDWQGDYQDQFVFPEFVFGSDGHRNYLNRRLLEAGWVDQGSLERILDIAFSDGKFILEKENKNGFDNMVMIIFRVKRIVMRGDDEIAATAAMELSMREDPKLIPATKESIQALTKAKLGEGDGDGDGDGFKCVICMEKLVEVVACMPCSHIFHEDCIEKWLNNSHLCPLCRYRMPTDAKNF</sequence>
<evidence type="ECO:0000259" key="7">
    <source>
        <dbReference type="PROSITE" id="PS50089"/>
    </source>
</evidence>
<evidence type="ECO:0000313" key="9">
    <source>
        <dbReference type="Proteomes" id="UP000327439"/>
    </source>
</evidence>
<reference evidence="9" key="1">
    <citation type="journal article" date="2020" name="Nat. Genet.">
        <title>Genomic diversifications of five Gossypium allopolyploid species and their impact on cotton improvement.</title>
        <authorList>
            <person name="Chen Z.J."/>
            <person name="Sreedasyam A."/>
            <person name="Ando A."/>
            <person name="Song Q."/>
            <person name="De Santiago L.M."/>
            <person name="Hulse-Kemp A.M."/>
            <person name="Ding M."/>
            <person name="Ye W."/>
            <person name="Kirkbride R.C."/>
            <person name="Jenkins J."/>
            <person name="Plott C."/>
            <person name="Lovell J."/>
            <person name="Lin Y.M."/>
            <person name="Vaughn R."/>
            <person name="Liu B."/>
            <person name="Simpson S."/>
            <person name="Scheffler B.E."/>
            <person name="Wen L."/>
            <person name="Saski C.A."/>
            <person name="Grover C.E."/>
            <person name="Hu G."/>
            <person name="Conover J.L."/>
            <person name="Carlson J.W."/>
            <person name="Shu S."/>
            <person name="Boston L.B."/>
            <person name="Williams M."/>
            <person name="Peterson D.G."/>
            <person name="McGee K."/>
            <person name="Jones D.C."/>
            <person name="Wendel J.F."/>
            <person name="Stelly D.M."/>
            <person name="Grimwood J."/>
            <person name="Schmutz J."/>
        </authorList>
    </citation>
    <scope>NUCLEOTIDE SEQUENCE [LARGE SCALE GENOMIC DNA]</scope>
    <source>
        <strain evidence="9">cv. 3-79</strain>
    </source>
</reference>
<dbReference type="Gene3D" id="3.30.40.10">
    <property type="entry name" value="Zinc/RING finger domain, C3HC4 (zinc finger)"/>
    <property type="match status" value="1"/>
</dbReference>
<evidence type="ECO:0000313" key="8">
    <source>
        <dbReference type="EMBL" id="KAB1668877.1"/>
    </source>
</evidence>
<dbReference type="AlphaFoldDB" id="A0A5J5N760"/>
<keyword evidence="5" id="KW-0862">Zinc</keyword>
<dbReference type="PROSITE" id="PS50089">
    <property type="entry name" value="ZF_RING_2"/>
    <property type="match status" value="1"/>
</dbReference>
<dbReference type="InterPro" id="IPR013083">
    <property type="entry name" value="Znf_RING/FYVE/PHD"/>
</dbReference>
<comment type="catalytic activity">
    <reaction evidence="1">
        <text>S-ubiquitinyl-[E2 ubiquitin-conjugating enzyme]-L-cysteine + [acceptor protein]-L-lysine = [E2 ubiquitin-conjugating enzyme]-L-cysteine + N(6)-ubiquitinyl-[acceptor protein]-L-lysine.</text>
        <dbReference type="EC" id="2.3.2.27"/>
    </reaction>
</comment>
<dbReference type="Proteomes" id="UP000327439">
    <property type="component" value="Unassembled WGS sequence"/>
</dbReference>
<organism evidence="8 9">
    <name type="scientific">Gossypium barbadense</name>
    <name type="common">Sea Island cotton</name>
    <name type="synonym">Hibiscus barbadensis</name>
    <dbReference type="NCBI Taxonomy" id="3634"/>
    <lineage>
        <taxon>Eukaryota</taxon>
        <taxon>Viridiplantae</taxon>
        <taxon>Streptophyta</taxon>
        <taxon>Embryophyta</taxon>
        <taxon>Tracheophyta</taxon>
        <taxon>Spermatophyta</taxon>
        <taxon>Magnoliopsida</taxon>
        <taxon>eudicotyledons</taxon>
        <taxon>Gunneridae</taxon>
        <taxon>Pentapetalae</taxon>
        <taxon>rosids</taxon>
        <taxon>malvids</taxon>
        <taxon>Malvales</taxon>
        <taxon>Malvaceae</taxon>
        <taxon>Malvoideae</taxon>
        <taxon>Gossypium</taxon>
    </lineage>
</organism>
<dbReference type="EC" id="2.3.2.27" evidence="2"/>
<evidence type="ECO:0000256" key="1">
    <source>
        <dbReference type="ARBA" id="ARBA00000900"/>
    </source>
</evidence>
<dbReference type="SMART" id="SM00184">
    <property type="entry name" value="RING"/>
    <property type="match status" value="1"/>
</dbReference>
<proteinExistence type="predicted"/>
<keyword evidence="4 6" id="KW-0863">Zinc-finger</keyword>
<evidence type="ECO:0000256" key="4">
    <source>
        <dbReference type="ARBA" id="ARBA00022771"/>
    </source>
</evidence>
<dbReference type="PANTHER" id="PTHR15710:SF229">
    <property type="entry name" value="E3 UBIQUITIN-PROTEIN LIGASE RNF181-LIKE"/>
    <property type="match status" value="1"/>
</dbReference>
<name>A0A5J5N760_GOSBA</name>
<dbReference type="GO" id="GO:0005737">
    <property type="term" value="C:cytoplasm"/>
    <property type="evidence" value="ECO:0007669"/>
    <property type="project" value="TreeGrafter"/>
</dbReference>
<dbReference type="EMBL" id="ML707926">
    <property type="protein sequence ID" value="KAB1668877.1"/>
    <property type="molecule type" value="Genomic_DNA"/>
</dbReference>
<accession>A0A5J5N760</accession>